<dbReference type="PANTHER" id="PTHR45695">
    <property type="entry name" value="LEUCOKININ RECEPTOR-RELATED"/>
    <property type="match status" value="1"/>
</dbReference>
<keyword evidence="8" id="KW-0807">Transducer</keyword>
<evidence type="ECO:0000256" key="2">
    <source>
        <dbReference type="ARBA" id="ARBA00010663"/>
    </source>
</evidence>
<keyword evidence="4 10" id="KW-1133">Transmembrane helix</keyword>
<evidence type="ECO:0000256" key="4">
    <source>
        <dbReference type="ARBA" id="ARBA00022989"/>
    </source>
</evidence>
<dbReference type="PRINTS" id="PR00237">
    <property type="entry name" value="GPCRRHODOPSN"/>
</dbReference>
<dbReference type="PROSITE" id="PS50262">
    <property type="entry name" value="G_PROTEIN_RECEP_F1_2"/>
    <property type="match status" value="1"/>
</dbReference>
<feature type="transmembrane region" description="Helical" evidence="10">
    <location>
        <begin position="301"/>
        <end position="321"/>
    </location>
</feature>
<evidence type="ECO:0000256" key="5">
    <source>
        <dbReference type="ARBA" id="ARBA00023040"/>
    </source>
</evidence>
<feature type="region of interest" description="Disordered" evidence="9">
    <location>
        <begin position="423"/>
        <end position="443"/>
    </location>
</feature>
<name>A0A4P2SZZ7_9CNID</name>
<keyword evidence="5" id="KW-0297">G-protein coupled receptor</keyword>
<feature type="transmembrane region" description="Helical" evidence="10">
    <location>
        <begin position="90"/>
        <end position="113"/>
    </location>
</feature>
<dbReference type="SUPFAM" id="SSF81321">
    <property type="entry name" value="Family A G protein-coupled receptor-like"/>
    <property type="match status" value="1"/>
</dbReference>
<dbReference type="Gene3D" id="1.20.1070.10">
    <property type="entry name" value="Rhodopsin 7-helix transmembrane proteins"/>
    <property type="match status" value="1"/>
</dbReference>
<evidence type="ECO:0000256" key="6">
    <source>
        <dbReference type="ARBA" id="ARBA00023136"/>
    </source>
</evidence>
<evidence type="ECO:0000259" key="11">
    <source>
        <dbReference type="PROSITE" id="PS50262"/>
    </source>
</evidence>
<keyword evidence="6 10" id="KW-0472">Membrane</keyword>
<dbReference type="AlphaFoldDB" id="A0A4P2SZZ7"/>
<evidence type="ECO:0000256" key="9">
    <source>
        <dbReference type="SAM" id="MobiDB-lite"/>
    </source>
</evidence>
<keyword evidence="3 10" id="KW-0812">Transmembrane</keyword>
<reference evidence="12" key="1">
    <citation type="submission" date="2017-07" db="EMBL/GenBank/DDBJ databases">
        <title>Deorphanization and gene knockout of a Cnidarian oocyte maturation hormone receptor uncovers a GPCR super-family regulating animal reproduction.</title>
        <authorList>
            <person name="Quiroga Artigas G."/>
            <person name="Lapebie P."/>
            <person name="Leclere L."/>
            <person name="Bauknecht P."/>
            <person name="Momose T."/>
            <person name="Jekely G."/>
            <person name="Houliston E."/>
        </authorList>
    </citation>
    <scope>NUCLEOTIDE SEQUENCE</scope>
    <source>
        <tissue evidence="12">Oocyte</tissue>
    </source>
</reference>
<comment type="subcellular location">
    <subcellularLocation>
        <location evidence="1">Membrane</location>
        <topology evidence="1">Multi-pass membrane protein</topology>
    </subcellularLocation>
</comment>
<evidence type="ECO:0000313" key="12">
    <source>
        <dbReference type="EMBL" id="AWO67314.1"/>
    </source>
</evidence>
<keyword evidence="7" id="KW-0675">Receptor</keyword>
<dbReference type="CDD" id="cd00637">
    <property type="entry name" value="7tm_classA_rhodopsin-like"/>
    <property type="match status" value="1"/>
</dbReference>
<dbReference type="GO" id="GO:0005886">
    <property type="term" value="C:plasma membrane"/>
    <property type="evidence" value="ECO:0007669"/>
    <property type="project" value="TreeGrafter"/>
</dbReference>
<dbReference type="PRINTS" id="PR01012">
    <property type="entry name" value="NRPEPTIDEYR"/>
</dbReference>
<evidence type="ECO:0000256" key="1">
    <source>
        <dbReference type="ARBA" id="ARBA00004141"/>
    </source>
</evidence>
<proteinExistence type="evidence at transcript level"/>
<feature type="transmembrane region" description="Helical" evidence="10">
    <location>
        <begin position="119"/>
        <end position="149"/>
    </location>
</feature>
<dbReference type="EMBL" id="MF459558">
    <property type="protein sequence ID" value="AWO67314.1"/>
    <property type="molecule type" value="mRNA"/>
</dbReference>
<feature type="transmembrane region" description="Helical" evidence="10">
    <location>
        <begin position="170"/>
        <end position="189"/>
    </location>
</feature>
<accession>A0A4P2SZZ7</accession>
<evidence type="ECO:0000256" key="8">
    <source>
        <dbReference type="ARBA" id="ARBA00023224"/>
    </source>
</evidence>
<feature type="domain" description="G-protein coupled receptors family 1 profile" evidence="11">
    <location>
        <begin position="70"/>
        <end position="318"/>
    </location>
</feature>
<dbReference type="PANTHER" id="PTHR45695:SF9">
    <property type="entry name" value="LEUCOKININ RECEPTOR"/>
    <property type="match status" value="1"/>
</dbReference>
<sequence length="443" mass="50759">MKMSLMFNNSAPSQIFYPSLSSWRSSYGANSSGNNTDELDEYAGGGGYHLVSMPVVVAMLILIMLIILIGNSIVVLIITKKRRMQTFTNWLLLNLAIADLSVAVICIPLEIPIEIQNKWIYGSVFCHIFYPIQTASIYGCVLTLVVLSFSRYWAITKPFRTQPNVRFAKIMIGVIWILSVIFVIPYISILRYDEANGCRETWTDDQKRIYTVAIFVFQFVLPLFIMSVAYCYIVYELSFRTQASDAMLAVNKKKQTENKKVVKLLVIITASFFFCILPYHVMGLVSEFHGAHTKYFNDILLGSYMLLYVNSCLNPIIYNVFNERFRETFKEFYKTIIAYICRKNDEQTVDFFSSRRPSKLDVHGLLNRFSIHRTPSSNRTSFTDDGCTRATSSPYLTPQRAYETSIRYSDGNCSIVKLNINNNNPSEYQPTKSPLADKKVDKL</sequence>
<dbReference type="InterPro" id="IPR000611">
    <property type="entry name" value="NPY_rcpt"/>
</dbReference>
<feature type="transmembrane region" description="Helical" evidence="10">
    <location>
        <begin position="55"/>
        <end position="78"/>
    </location>
</feature>
<dbReference type="Pfam" id="PF00001">
    <property type="entry name" value="7tm_1"/>
    <property type="match status" value="1"/>
</dbReference>
<dbReference type="GO" id="GO:0004983">
    <property type="term" value="F:neuropeptide Y receptor activity"/>
    <property type="evidence" value="ECO:0007669"/>
    <property type="project" value="InterPro"/>
</dbReference>
<feature type="transmembrane region" description="Helical" evidence="10">
    <location>
        <begin position="209"/>
        <end position="235"/>
    </location>
</feature>
<feature type="transmembrane region" description="Helical" evidence="10">
    <location>
        <begin position="261"/>
        <end position="281"/>
    </location>
</feature>
<protein>
    <submittedName>
        <fullName evidence="12">GPCR8</fullName>
    </submittedName>
</protein>
<feature type="compositionally biased region" description="Polar residues" evidence="9">
    <location>
        <begin position="423"/>
        <end position="432"/>
    </location>
</feature>
<organism evidence="12">
    <name type="scientific">Clytia hemisphaerica</name>
    <dbReference type="NCBI Taxonomy" id="252671"/>
    <lineage>
        <taxon>Eukaryota</taxon>
        <taxon>Metazoa</taxon>
        <taxon>Cnidaria</taxon>
        <taxon>Hydrozoa</taxon>
        <taxon>Hydroidolina</taxon>
        <taxon>Leptothecata</taxon>
        <taxon>Obeliida</taxon>
        <taxon>Clytiidae</taxon>
        <taxon>Clytia</taxon>
    </lineage>
</organism>
<evidence type="ECO:0000256" key="3">
    <source>
        <dbReference type="ARBA" id="ARBA00022692"/>
    </source>
</evidence>
<evidence type="ECO:0000256" key="10">
    <source>
        <dbReference type="SAM" id="Phobius"/>
    </source>
</evidence>
<comment type="similarity">
    <text evidence="2">Belongs to the G-protein coupled receptor 1 family.</text>
</comment>
<dbReference type="InterPro" id="IPR000276">
    <property type="entry name" value="GPCR_Rhodpsn"/>
</dbReference>
<dbReference type="InterPro" id="IPR017452">
    <property type="entry name" value="GPCR_Rhodpsn_7TM"/>
</dbReference>
<evidence type="ECO:0000256" key="7">
    <source>
        <dbReference type="ARBA" id="ARBA00023170"/>
    </source>
</evidence>
<dbReference type="FunFam" id="1.20.1070.10:FF:000291">
    <property type="entry name" value="Predicted protein"/>
    <property type="match status" value="1"/>
</dbReference>